<organism evidence="4">
    <name type="scientific">Haemonchus placei</name>
    <name type="common">Barber's pole worm</name>
    <dbReference type="NCBI Taxonomy" id="6290"/>
    <lineage>
        <taxon>Eukaryota</taxon>
        <taxon>Metazoa</taxon>
        <taxon>Ecdysozoa</taxon>
        <taxon>Nematoda</taxon>
        <taxon>Chromadorea</taxon>
        <taxon>Rhabditida</taxon>
        <taxon>Rhabditina</taxon>
        <taxon>Rhabditomorpha</taxon>
        <taxon>Strongyloidea</taxon>
        <taxon>Trichostrongylidae</taxon>
        <taxon>Haemonchus</taxon>
    </lineage>
</organism>
<evidence type="ECO:0000313" key="3">
    <source>
        <dbReference type="Proteomes" id="UP000268014"/>
    </source>
</evidence>
<dbReference type="OMA" id="CPETTKC"/>
<feature type="compositionally biased region" description="Basic and acidic residues" evidence="1">
    <location>
        <begin position="185"/>
        <end position="206"/>
    </location>
</feature>
<feature type="region of interest" description="Disordered" evidence="1">
    <location>
        <begin position="183"/>
        <end position="206"/>
    </location>
</feature>
<dbReference type="PANTHER" id="PTHR38608:SF2">
    <property type="entry name" value="SIGNAL PEPTIDE PROTEIN"/>
    <property type="match status" value="1"/>
</dbReference>
<reference evidence="4" key="1">
    <citation type="submission" date="2016-04" db="UniProtKB">
        <authorList>
            <consortium name="WormBaseParasite"/>
        </authorList>
    </citation>
    <scope>IDENTIFICATION</scope>
</reference>
<dbReference type="OrthoDB" id="5821797at2759"/>
<gene>
    <name evidence="2" type="ORF">HPLM_LOCUS10700</name>
</gene>
<accession>A0A158QNL9</accession>
<feature type="region of interest" description="Disordered" evidence="1">
    <location>
        <begin position="80"/>
        <end position="110"/>
    </location>
</feature>
<dbReference type="PANTHER" id="PTHR38608">
    <property type="entry name" value="PROTEIN CBG07207"/>
    <property type="match status" value="1"/>
</dbReference>
<dbReference type="WBParaSite" id="HPLM_0001070801-mRNA-1">
    <property type="protein sequence ID" value="HPLM_0001070801-mRNA-1"/>
    <property type="gene ID" value="HPLM_0001070801"/>
</dbReference>
<dbReference type="Proteomes" id="UP000268014">
    <property type="component" value="Unassembled WGS sequence"/>
</dbReference>
<proteinExistence type="predicted"/>
<keyword evidence="3" id="KW-1185">Reference proteome</keyword>
<name>A0A158QNL9_HAEPC</name>
<dbReference type="EMBL" id="UZAF01017363">
    <property type="protein sequence ID" value="VDO40883.1"/>
    <property type="molecule type" value="Genomic_DNA"/>
</dbReference>
<protein>
    <submittedName>
        <fullName evidence="2 4">Uncharacterized protein</fullName>
    </submittedName>
</protein>
<evidence type="ECO:0000256" key="1">
    <source>
        <dbReference type="SAM" id="MobiDB-lite"/>
    </source>
</evidence>
<reference evidence="2 3" key="2">
    <citation type="submission" date="2018-11" db="EMBL/GenBank/DDBJ databases">
        <authorList>
            <consortium name="Pathogen Informatics"/>
        </authorList>
    </citation>
    <scope>NUCLEOTIDE SEQUENCE [LARGE SCALE GENOMIC DNA]</scope>
    <source>
        <strain evidence="2 3">MHpl1</strain>
    </source>
</reference>
<dbReference type="AlphaFoldDB" id="A0A158QNL9"/>
<evidence type="ECO:0000313" key="2">
    <source>
        <dbReference type="EMBL" id="VDO40883.1"/>
    </source>
</evidence>
<evidence type="ECO:0000313" key="4">
    <source>
        <dbReference type="WBParaSite" id="HPLM_0001070801-mRNA-1"/>
    </source>
</evidence>
<sequence>MLGMMNSPADTVEFYAARRSSGRDEGDDDDLKVFTEVKQKRSVTYMQDGRRMIDGKIEPGSSETAMSLWETTLRRGAITTQMMPTADNDDQPAGEGSKRQAEESCPETTKCSNPVVVYAPNKRHGEGLSEEHLKSFTEVKPRQTVTYTKDGRRMIDGKVEDTDSGDAARLWEETLRRGVITTKMISEDKKQQKDKDKKEKEKCCEY</sequence>